<evidence type="ECO:0000313" key="4">
    <source>
        <dbReference type="Proteomes" id="UP001251374"/>
    </source>
</evidence>
<evidence type="ECO:0000256" key="1">
    <source>
        <dbReference type="SAM" id="MobiDB-lite"/>
    </source>
</evidence>
<dbReference type="Proteomes" id="UP001251374">
    <property type="component" value="Unassembled WGS sequence"/>
</dbReference>
<evidence type="ECO:0000256" key="2">
    <source>
        <dbReference type="SAM" id="Phobius"/>
    </source>
</evidence>
<comment type="caution">
    <text evidence="3">The sequence shown here is derived from an EMBL/GenBank/DDBJ whole genome shotgun (WGS) entry which is preliminary data.</text>
</comment>
<feature type="region of interest" description="Disordered" evidence="1">
    <location>
        <begin position="1"/>
        <end position="20"/>
    </location>
</feature>
<evidence type="ECO:0000313" key="3">
    <source>
        <dbReference type="EMBL" id="MDR5904908.1"/>
    </source>
</evidence>
<gene>
    <name evidence="3" type="ORF">QC821_06440</name>
</gene>
<feature type="transmembrane region" description="Helical" evidence="2">
    <location>
        <begin position="75"/>
        <end position="93"/>
    </location>
</feature>
<evidence type="ECO:0008006" key="5">
    <source>
        <dbReference type="Google" id="ProtNLM"/>
    </source>
</evidence>
<accession>A0ABU1HBR5</accession>
<feature type="transmembrane region" description="Helical" evidence="2">
    <location>
        <begin position="154"/>
        <end position="174"/>
    </location>
</feature>
<keyword evidence="4" id="KW-1185">Reference proteome</keyword>
<keyword evidence="2" id="KW-1133">Transmembrane helix</keyword>
<dbReference type="RefSeq" id="WP_309718557.1">
    <property type="nucleotide sequence ID" value="NZ_JARWAM010000004.1"/>
</dbReference>
<keyword evidence="2" id="KW-0472">Membrane</keyword>
<feature type="transmembrane region" description="Helical" evidence="2">
    <location>
        <begin position="234"/>
        <end position="253"/>
    </location>
</feature>
<feature type="transmembrane region" description="Helical" evidence="2">
    <location>
        <begin position="105"/>
        <end position="122"/>
    </location>
</feature>
<organism evidence="3 4">
    <name type="scientific">Franzmannia qiaohouensis</name>
    <dbReference type="NCBI Taxonomy" id="1329370"/>
    <lineage>
        <taxon>Bacteria</taxon>
        <taxon>Pseudomonadati</taxon>
        <taxon>Pseudomonadota</taxon>
        <taxon>Gammaproteobacteria</taxon>
        <taxon>Oceanospirillales</taxon>
        <taxon>Halomonadaceae</taxon>
        <taxon>Franzmannia</taxon>
    </lineage>
</organism>
<reference evidence="3 4" key="1">
    <citation type="submission" date="2023-04" db="EMBL/GenBank/DDBJ databases">
        <title>A long-awaited taxogenomic arrangement of the family Halomonadaceae.</title>
        <authorList>
            <person name="De La Haba R."/>
            <person name="Chuvochina M."/>
            <person name="Wittouck S."/>
            <person name="Arahal D.R."/>
            <person name="Sanchez-Porro C."/>
            <person name="Hugenholtz P."/>
            <person name="Ventosa A."/>
        </authorList>
    </citation>
    <scope>NUCLEOTIDE SEQUENCE [LARGE SCALE GENOMIC DNA]</scope>
    <source>
        <strain evidence="3 4">DSM 26770</strain>
    </source>
</reference>
<feature type="transmembrane region" description="Helical" evidence="2">
    <location>
        <begin position="194"/>
        <end position="214"/>
    </location>
</feature>
<keyword evidence="2" id="KW-0812">Transmembrane</keyword>
<proteinExistence type="predicted"/>
<name>A0ABU1HBR5_9GAMM</name>
<feature type="transmembrane region" description="Helical" evidence="2">
    <location>
        <begin position="37"/>
        <end position="55"/>
    </location>
</feature>
<dbReference type="EMBL" id="JARWAM010000004">
    <property type="protein sequence ID" value="MDR5904908.1"/>
    <property type="molecule type" value="Genomic_DNA"/>
</dbReference>
<protein>
    <recommendedName>
        <fullName evidence="5">Ferric oxidoreductase domain-containing protein</fullName>
    </recommendedName>
</protein>
<sequence>MLEKKRMSQHPPPGQKRMGKAFEASAEATTSVGKYRLLKHLAVVLIGAVVTYLFWASRLEWDNEMRTWRAFGDAAFTLLFVALSIGPVARLWPKVMVSLMHWRRAFGIWFALYAAVHAYLVWDGWARWSISGSLGYQHIDNIGIPGPVLVDPGFGLANLIGLVALFWALVLMAISSDRAIRYLGSRAWKHLQQYAYVIFYLVALHASYFLFLHYELSLRNLAFQRGVPDPNWFRFWFLGLVGILFVLQTAAMIKTFRHRRGRA</sequence>